<reference evidence="3" key="1">
    <citation type="submission" date="2017-09" db="EMBL/GenBank/DDBJ databases">
        <title>Depth-based differentiation of microbial function through sediment-hosted aquifers and enrichment of novel symbionts in the deep terrestrial subsurface.</title>
        <authorList>
            <person name="Probst A.J."/>
            <person name="Ladd B."/>
            <person name="Jarett J.K."/>
            <person name="Geller-Mcgrath D.E."/>
            <person name="Sieber C.M.K."/>
            <person name="Emerson J.B."/>
            <person name="Anantharaman K."/>
            <person name="Thomas B.C."/>
            <person name="Malmstrom R."/>
            <person name="Stieglmeier M."/>
            <person name="Klingl A."/>
            <person name="Woyke T."/>
            <person name="Ryan C.M."/>
            <person name="Banfield J.F."/>
        </authorList>
    </citation>
    <scope>NUCLEOTIDE SEQUENCE [LARGE SCALE GENOMIC DNA]</scope>
</reference>
<organism evidence="2 3">
    <name type="scientific">bacterium (Candidatus Ratteibacteria) CG01_land_8_20_14_3_00_40_19</name>
    <dbReference type="NCBI Taxonomy" id="2014290"/>
    <lineage>
        <taxon>Bacteria</taxon>
        <taxon>Candidatus Ratteibacteria</taxon>
    </lineage>
</organism>
<feature type="compositionally biased region" description="Basic and acidic residues" evidence="1">
    <location>
        <begin position="35"/>
        <end position="51"/>
    </location>
</feature>
<name>A0A2M7E7Y3_9BACT</name>
<comment type="caution">
    <text evidence="2">The sequence shown here is derived from an EMBL/GenBank/DDBJ whole genome shotgun (WGS) entry which is preliminary data.</text>
</comment>
<accession>A0A2M7E7Y3</accession>
<sequence length="68" mass="7524">MANRAAGTTPGLSIAQDVSHFHSVIKTIKSIDDARRKKQELKEQEKKENVEKNLPPSSAEPSNPAKRD</sequence>
<dbReference type="Proteomes" id="UP000228886">
    <property type="component" value="Unassembled WGS sequence"/>
</dbReference>
<evidence type="ECO:0000256" key="1">
    <source>
        <dbReference type="SAM" id="MobiDB-lite"/>
    </source>
</evidence>
<proteinExistence type="predicted"/>
<dbReference type="AlphaFoldDB" id="A0A2M7E7Y3"/>
<feature type="region of interest" description="Disordered" evidence="1">
    <location>
        <begin position="35"/>
        <end position="68"/>
    </location>
</feature>
<dbReference type="EMBL" id="PETL01000255">
    <property type="protein sequence ID" value="PIV63824.1"/>
    <property type="molecule type" value="Genomic_DNA"/>
</dbReference>
<evidence type="ECO:0000313" key="3">
    <source>
        <dbReference type="Proteomes" id="UP000228886"/>
    </source>
</evidence>
<evidence type="ECO:0000313" key="2">
    <source>
        <dbReference type="EMBL" id="PIV63824.1"/>
    </source>
</evidence>
<gene>
    <name evidence="2" type="ORF">COS11_05395</name>
</gene>
<protein>
    <submittedName>
        <fullName evidence="2">Uncharacterized protein</fullName>
    </submittedName>
</protein>